<comment type="caution">
    <text evidence="2">The sequence shown here is derived from an EMBL/GenBank/DDBJ whole genome shotgun (WGS) entry which is preliminary data.</text>
</comment>
<dbReference type="InterPro" id="IPR036388">
    <property type="entry name" value="WH-like_DNA-bd_sf"/>
</dbReference>
<evidence type="ECO:0000259" key="1">
    <source>
        <dbReference type="Pfam" id="PF03551"/>
    </source>
</evidence>
<gene>
    <name evidence="2" type="ORF">FK219_002715</name>
</gene>
<dbReference type="InterPro" id="IPR005149">
    <property type="entry name" value="Tscrpt_reg_PadR_N"/>
</dbReference>
<protein>
    <submittedName>
        <fullName evidence="2">PadR family transcriptional regulator</fullName>
    </submittedName>
</protein>
<reference evidence="2 3" key="2">
    <citation type="submission" date="2020-03" db="EMBL/GenBank/DDBJ databases">
        <title>Chryseoglobus sp. isolated from a deep-sea seamount.</title>
        <authorList>
            <person name="Zhang D.-C."/>
        </authorList>
    </citation>
    <scope>NUCLEOTIDE SEQUENCE [LARGE SCALE GENOMIC DNA]</scope>
    <source>
        <strain evidence="2 3">KN1116</strain>
    </source>
</reference>
<feature type="domain" description="Transcription regulator PadR N-terminal" evidence="1">
    <location>
        <begin position="19"/>
        <end position="94"/>
    </location>
</feature>
<accession>A0A9E5MK43</accession>
<organism evidence="2 3">
    <name type="scientific">Microcella pacifica</name>
    <dbReference type="NCBI Taxonomy" id="2591847"/>
    <lineage>
        <taxon>Bacteria</taxon>
        <taxon>Bacillati</taxon>
        <taxon>Actinomycetota</taxon>
        <taxon>Actinomycetes</taxon>
        <taxon>Micrococcales</taxon>
        <taxon>Microbacteriaceae</taxon>
        <taxon>Microcella</taxon>
    </lineage>
</organism>
<dbReference type="AlphaFoldDB" id="A0A9E5MK43"/>
<dbReference type="PANTHER" id="PTHR43252:SF6">
    <property type="entry name" value="NEGATIVE TRANSCRIPTION REGULATOR PADR"/>
    <property type="match status" value="1"/>
</dbReference>
<proteinExistence type="predicted"/>
<dbReference type="Gene3D" id="1.10.10.10">
    <property type="entry name" value="Winged helix-like DNA-binding domain superfamily/Winged helix DNA-binding domain"/>
    <property type="match status" value="1"/>
</dbReference>
<dbReference type="PANTHER" id="PTHR43252">
    <property type="entry name" value="TRANSCRIPTIONAL REGULATOR YQJI"/>
    <property type="match status" value="1"/>
</dbReference>
<sequence length="193" mass="22290">MTESSPARDDELPPTAWAVLGVLSFGSELSGYDVKRWADQSLAFFYWAPSQSQIYGELRRLESRGLVVSRVEQTHEAKSRRLYGITDDGVAAMRRWADDISPEAVVLKHPIVLRVWAAHMGDRNRLAEILRQHRETALTRADQARLHAEHSADVPEWHFSSVALEWADRYYRDEAARTEWLIERLSRQNDYTP</sequence>
<keyword evidence="3" id="KW-1185">Reference proteome</keyword>
<dbReference type="Pfam" id="PF03551">
    <property type="entry name" value="PadR"/>
    <property type="match status" value="1"/>
</dbReference>
<evidence type="ECO:0000313" key="2">
    <source>
        <dbReference type="EMBL" id="NHF62161.1"/>
    </source>
</evidence>
<dbReference type="InterPro" id="IPR036390">
    <property type="entry name" value="WH_DNA-bd_sf"/>
</dbReference>
<reference evidence="2 3" key="1">
    <citation type="submission" date="2019-06" db="EMBL/GenBank/DDBJ databases">
        <authorList>
            <person name="De-Chao Zhang Q."/>
        </authorList>
    </citation>
    <scope>NUCLEOTIDE SEQUENCE [LARGE SCALE GENOMIC DNA]</scope>
    <source>
        <strain evidence="2 3">KN1116</strain>
    </source>
</reference>
<dbReference type="EMBL" id="VIKT02000003">
    <property type="protein sequence ID" value="NHF62161.1"/>
    <property type="molecule type" value="Genomic_DNA"/>
</dbReference>
<evidence type="ECO:0000313" key="3">
    <source>
        <dbReference type="Proteomes" id="UP000818266"/>
    </source>
</evidence>
<dbReference type="Proteomes" id="UP000818266">
    <property type="component" value="Unassembled WGS sequence"/>
</dbReference>
<name>A0A9E5MK43_9MICO</name>
<dbReference type="RefSeq" id="WP_165638019.1">
    <property type="nucleotide sequence ID" value="NZ_VIKT02000003.1"/>
</dbReference>
<dbReference type="SUPFAM" id="SSF46785">
    <property type="entry name" value="Winged helix' DNA-binding domain"/>
    <property type="match status" value="1"/>
</dbReference>